<accession>A0AA36GTQ4</accession>
<comment type="subunit">
    <text evidence="21">Interacts with the MLH1-PMS2 heterodimer via MLH1. Interacts with MSH3. Interacts with the MSH2-MSH6 heterodimer via MSH2, and this interaction may increase the processivity of the 5'-&gt;3' exonuclease activity. Interacts with PCNA, and this interaction may both stimulate the cryptic 3'-&gt;5' exonuclease activity and suppress the 5'-&gt;3' exonuclease activity. Interacts with WRN, and this interaction stimulates both the 5'-&gt;3' exonuclease activity and cleavage of 5'-overhanging flap structures. Interacts with RECQL/RECQ1, and this interaction stimulates cleavage of 5'-overhanging flap structures. Interacts with DNA helicase ZGRF1; the interaction is increased following DNA damage induction.</text>
</comment>
<dbReference type="Pfam" id="PF00752">
    <property type="entry name" value="XPG_N"/>
    <property type="match status" value="1"/>
</dbReference>
<keyword evidence="11 22" id="KW-0269">Exonuclease</keyword>
<evidence type="ECO:0000256" key="19">
    <source>
        <dbReference type="ARBA" id="ARBA00023254"/>
    </source>
</evidence>
<dbReference type="PANTHER" id="PTHR11081">
    <property type="entry name" value="FLAP ENDONUCLEASE FAMILY MEMBER"/>
    <property type="match status" value="1"/>
</dbReference>
<gene>
    <name evidence="26" type="ORF">CYNAS_LOCUS10125</name>
</gene>
<feature type="domain" description="XPG N-terminal" evidence="25">
    <location>
        <begin position="1"/>
        <end position="99"/>
    </location>
</feature>
<protein>
    <recommendedName>
        <fullName evidence="3 22">Exonuclease 1</fullName>
        <ecNumber evidence="22">3.1.-.-</ecNumber>
    </recommendedName>
</protein>
<dbReference type="AlphaFoldDB" id="A0AA36GTQ4"/>
<dbReference type="InterPro" id="IPR036279">
    <property type="entry name" value="5-3_exonuclease_C_sf"/>
</dbReference>
<evidence type="ECO:0000256" key="7">
    <source>
        <dbReference type="ARBA" id="ARBA00022759"/>
    </source>
</evidence>
<keyword evidence="17 22" id="KW-0234">DNA repair</keyword>
<keyword evidence="13" id="KW-0391">Immunity</keyword>
<comment type="cofactor">
    <cofactor evidence="22">
        <name>Mg(2+)</name>
        <dbReference type="ChEBI" id="CHEBI:18420"/>
    </cofactor>
    <text evidence="22">Binds 2 magnesium ions per subunit. They probably participate in the reaction catalyzed by the enzyme. May bind an additional third magnesium ion after substrate binding.</text>
</comment>
<dbReference type="Pfam" id="PF00867">
    <property type="entry name" value="XPG_I"/>
    <property type="match status" value="1"/>
</dbReference>
<feature type="domain" description="XPG-I" evidence="24">
    <location>
        <begin position="139"/>
        <end position="208"/>
    </location>
</feature>
<keyword evidence="10 22" id="KW-0378">Hydrolase</keyword>
<name>A0AA36GTQ4_CYLNA</name>
<dbReference type="GO" id="GO:0002376">
    <property type="term" value="P:immune system process"/>
    <property type="evidence" value="ECO:0007669"/>
    <property type="project" value="UniProtKB-KW"/>
</dbReference>
<keyword evidence="15" id="KW-0007">Acetylation</keyword>
<dbReference type="GO" id="GO:0035312">
    <property type="term" value="F:5'-3' DNA exonuclease activity"/>
    <property type="evidence" value="ECO:0007669"/>
    <property type="project" value="UniProtKB-UniRule"/>
</dbReference>
<evidence type="ECO:0000256" key="10">
    <source>
        <dbReference type="ARBA" id="ARBA00022801"/>
    </source>
</evidence>
<comment type="function">
    <text evidence="20">5'-&gt;3' double-stranded DNA exonuclease which may also possess a cryptic 3'-&gt;5' double-stranded DNA exonuclease activity. Functions in DNA mismatch repair (MMR) to excise mismatch-containing DNA tracts directed by strand breaks located either 5' or 3' to the mismatch. Also exhibits endonuclease activity against 5'-overhanging flap structures similar to those generated by displacement synthesis when DNA polymerase encounters the 5'-end of a downstream Okazaki fragment. Required for somatic hypermutation (SHM) and class switch recombination (CSR) of immunoglobulin genes. Essential for male and female meiosis.</text>
</comment>
<evidence type="ECO:0000256" key="17">
    <source>
        <dbReference type="ARBA" id="ARBA00023204"/>
    </source>
</evidence>
<dbReference type="GO" id="GO:0003677">
    <property type="term" value="F:DNA binding"/>
    <property type="evidence" value="ECO:0007669"/>
    <property type="project" value="UniProtKB-UniRule"/>
</dbReference>
<dbReference type="SMART" id="SM00484">
    <property type="entry name" value="XPGI"/>
    <property type="match status" value="1"/>
</dbReference>
<evidence type="ECO:0000256" key="3">
    <source>
        <dbReference type="ARBA" id="ARBA00020324"/>
    </source>
</evidence>
<dbReference type="Gene3D" id="1.10.150.20">
    <property type="entry name" value="5' to 3' exonuclease, C-terminal subdomain"/>
    <property type="match status" value="1"/>
</dbReference>
<dbReference type="InterPro" id="IPR006085">
    <property type="entry name" value="XPG_DNA_repair_N"/>
</dbReference>
<keyword evidence="6 22" id="KW-0479">Metal-binding</keyword>
<evidence type="ECO:0000256" key="16">
    <source>
        <dbReference type="ARBA" id="ARBA00023125"/>
    </source>
</evidence>
<feature type="non-terminal residue" evidence="26">
    <location>
        <position position="1"/>
    </location>
</feature>
<dbReference type="SMART" id="SM00279">
    <property type="entry name" value="HhH2"/>
    <property type="match status" value="1"/>
</dbReference>
<dbReference type="InterPro" id="IPR006086">
    <property type="entry name" value="XPG-I_dom"/>
</dbReference>
<dbReference type="PRINTS" id="PR00853">
    <property type="entry name" value="XPGRADSUPER"/>
</dbReference>
<evidence type="ECO:0000256" key="4">
    <source>
        <dbReference type="ARBA" id="ARBA00022553"/>
    </source>
</evidence>
<dbReference type="InterPro" id="IPR006084">
    <property type="entry name" value="XPG/Rad2"/>
</dbReference>
<evidence type="ECO:0000256" key="23">
    <source>
        <dbReference type="SAM" id="MobiDB-lite"/>
    </source>
</evidence>
<dbReference type="SMART" id="SM00485">
    <property type="entry name" value="XPGN"/>
    <property type="match status" value="1"/>
</dbReference>
<dbReference type="GO" id="GO:0046872">
    <property type="term" value="F:metal ion binding"/>
    <property type="evidence" value="ECO:0007669"/>
    <property type="project" value="UniProtKB-UniRule"/>
</dbReference>
<dbReference type="GO" id="GO:0051321">
    <property type="term" value="P:meiotic cell cycle"/>
    <property type="evidence" value="ECO:0007669"/>
    <property type="project" value="UniProtKB-KW"/>
</dbReference>
<evidence type="ECO:0000256" key="20">
    <source>
        <dbReference type="ARBA" id="ARBA00057694"/>
    </source>
</evidence>
<feature type="region of interest" description="Disordered" evidence="23">
    <location>
        <begin position="444"/>
        <end position="476"/>
    </location>
</feature>
<evidence type="ECO:0000256" key="13">
    <source>
        <dbReference type="ARBA" id="ARBA00022859"/>
    </source>
</evidence>
<dbReference type="GO" id="GO:0006310">
    <property type="term" value="P:DNA recombination"/>
    <property type="evidence" value="ECO:0007669"/>
    <property type="project" value="TreeGrafter"/>
</dbReference>
<comment type="subcellular location">
    <subcellularLocation>
        <location evidence="1 22">Nucleus</location>
    </subcellularLocation>
</comment>
<evidence type="ECO:0000256" key="2">
    <source>
        <dbReference type="ARBA" id="ARBA00010563"/>
    </source>
</evidence>
<dbReference type="SUPFAM" id="SSF88723">
    <property type="entry name" value="PIN domain-like"/>
    <property type="match status" value="1"/>
</dbReference>
<dbReference type="EMBL" id="CATQJL010000223">
    <property type="protein sequence ID" value="CAJ0598142.1"/>
    <property type="molecule type" value="Genomic_DNA"/>
</dbReference>
<keyword evidence="16 22" id="KW-0238">DNA-binding</keyword>
<dbReference type="GO" id="GO:0006298">
    <property type="term" value="P:mismatch repair"/>
    <property type="evidence" value="ECO:0007669"/>
    <property type="project" value="TreeGrafter"/>
</dbReference>
<keyword evidence="9 22" id="KW-0228">DNA excision</keyword>
<evidence type="ECO:0000256" key="9">
    <source>
        <dbReference type="ARBA" id="ARBA00022769"/>
    </source>
</evidence>
<keyword evidence="27" id="KW-1185">Reference proteome</keyword>
<feature type="region of interest" description="Disordered" evidence="23">
    <location>
        <begin position="303"/>
        <end position="326"/>
    </location>
</feature>
<dbReference type="FunFam" id="3.40.50.1010:FF:000111">
    <property type="entry name" value="Exonuclease 1"/>
    <property type="match status" value="1"/>
</dbReference>
<keyword evidence="4" id="KW-0597">Phosphoprotein</keyword>
<dbReference type="Gene3D" id="3.40.50.1010">
    <property type="entry name" value="5'-nuclease"/>
    <property type="match status" value="1"/>
</dbReference>
<feature type="compositionally biased region" description="Basic and acidic residues" evidence="23">
    <location>
        <begin position="464"/>
        <end position="474"/>
    </location>
</feature>
<keyword evidence="7" id="KW-0255">Endonuclease</keyword>
<reference evidence="26" key="1">
    <citation type="submission" date="2023-07" db="EMBL/GenBank/DDBJ databases">
        <authorList>
            <consortium name="CYATHOMIX"/>
        </authorList>
    </citation>
    <scope>NUCLEOTIDE SEQUENCE</scope>
    <source>
        <strain evidence="26">N/A</strain>
    </source>
</reference>
<evidence type="ECO:0000256" key="22">
    <source>
        <dbReference type="RuleBase" id="RU910737"/>
    </source>
</evidence>
<keyword evidence="14 22" id="KW-0267">Excision nuclease</keyword>
<dbReference type="FunFam" id="1.10.150.20:FF:000011">
    <property type="entry name" value="exonuclease 1"/>
    <property type="match status" value="1"/>
</dbReference>
<evidence type="ECO:0000313" key="26">
    <source>
        <dbReference type="EMBL" id="CAJ0598142.1"/>
    </source>
</evidence>
<evidence type="ECO:0000256" key="18">
    <source>
        <dbReference type="ARBA" id="ARBA00023242"/>
    </source>
</evidence>
<proteinExistence type="inferred from homology"/>
<dbReference type="CDD" id="cd09857">
    <property type="entry name" value="PIN_EXO1"/>
    <property type="match status" value="1"/>
</dbReference>
<evidence type="ECO:0000259" key="24">
    <source>
        <dbReference type="SMART" id="SM00484"/>
    </source>
</evidence>
<sequence length="578" mass="64473">MGIHNLLPFVKNACRQGNVREFSGCSVAVDVSCLLHKGLFGCSESIAQGKKSTFYIYYVKKHIRALLDLGCHVIMVFDGRPLPAKKNTNDERRQKRADNVRAAEVLLSEGKVNEAVDKFKQATSITPEVVENTIEHFRKMDNVDVIVSPYESDAQLAFLVNEGFADVVITEDSDLVAFGCEKIIFKWSCDSGDCTVYERKELPRCFSGVMSSQFDFTKFRRICILSGCDYLQAGLPGIGLNKALAFFSKTSRTDLKMLLPRIPSYLNMSKLTVSKEFIQEFIRAENTFIHQVVFDPRQRCQRPLTPYPAPQKQQSDENDDDFASSNDKDDYSYAGEVLSSNLAVRLALGNQIEKSVIMDKFFLPSPVPEWSVWCDQFESCGRRKRRNEETKKEEEKKCGSAFKFNSPSKKRAKLDPTTIDVIDLDIEDNAKIAEAVRQGAEKNLTDQGVEKKSAQVKKSNSLSIEKKENSEARPKRLRNQATCDWTVDEIMKAYGSTEQEQSSTPMASLPGSAVEKMSIIAATTSTPATSTATKTSVITTCSGSGRSAYFVKRTAGCANPFRKPLVKSSSLNAKVESK</sequence>
<dbReference type="PANTHER" id="PTHR11081:SF8">
    <property type="entry name" value="EXONUCLEASE 1"/>
    <property type="match status" value="1"/>
</dbReference>
<dbReference type="Proteomes" id="UP001176961">
    <property type="component" value="Unassembled WGS sequence"/>
</dbReference>
<dbReference type="GO" id="GO:0005634">
    <property type="term" value="C:nucleus"/>
    <property type="evidence" value="ECO:0007669"/>
    <property type="project" value="UniProtKB-SubCell"/>
</dbReference>
<keyword evidence="5 22" id="KW-0540">Nuclease</keyword>
<evidence type="ECO:0000256" key="8">
    <source>
        <dbReference type="ARBA" id="ARBA00022763"/>
    </source>
</evidence>
<evidence type="ECO:0000313" key="27">
    <source>
        <dbReference type="Proteomes" id="UP001176961"/>
    </source>
</evidence>
<evidence type="ECO:0000256" key="6">
    <source>
        <dbReference type="ARBA" id="ARBA00022723"/>
    </source>
</evidence>
<keyword evidence="18 22" id="KW-0539">Nucleus</keyword>
<comment type="caution">
    <text evidence="26">The sequence shown here is derived from an EMBL/GenBank/DDBJ whole genome shotgun (WGS) entry which is preliminary data.</text>
</comment>
<dbReference type="InterPro" id="IPR044752">
    <property type="entry name" value="PIN-like_EXO1"/>
</dbReference>
<evidence type="ECO:0000256" key="14">
    <source>
        <dbReference type="ARBA" id="ARBA00022881"/>
    </source>
</evidence>
<evidence type="ECO:0000256" key="1">
    <source>
        <dbReference type="ARBA" id="ARBA00004123"/>
    </source>
</evidence>
<dbReference type="InterPro" id="IPR029060">
    <property type="entry name" value="PIN-like_dom_sf"/>
</dbReference>
<feature type="compositionally biased region" description="Basic and acidic residues" evidence="23">
    <location>
        <begin position="444"/>
        <end position="453"/>
    </location>
</feature>
<evidence type="ECO:0000256" key="12">
    <source>
        <dbReference type="ARBA" id="ARBA00022842"/>
    </source>
</evidence>
<organism evidence="26 27">
    <name type="scientific">Cylicocyclus nassatus</name>
    <name type="common">Nematode worm</name>
    <dbReference type="NCBI Taxonomy" id="53992"/>
    <lineage>
        <taxon>Eukaryota</taxon>
        <taxon>Metazoa</taxon>
        <taxon>Ecdysozoa</taxon>
        <taxon>Nematoda</taxon>
        <taxon>Chromadorea</taxon>
        <taxon>Rhabditida</taxon>
        <taxon>Rhabditina</taxon>
        <taxon>Rhabditomorpha</taxon>
        <taxon>Strongyloidea</taxon>
        <taxon>Strongylidae</taxon>
        <taxon>Cylicocyclus</taxon>
    </lineage>
</organism>
<evidence type="ECO:0000256" key="5">
    <source>
        <dbReference type="ARBA" id="ARBA00022722"/>
    </source>
</evidence>
<evidence type="ECO:0000256" key="11">
    <source>
        <dbReference type="ARBA" id="ARBA00022839"/>
    </source>
</evidence>
<keyword evidence="19" id="KW-0469">Meiosis</keyword>
<dbReference type="SUPFAM" id="SSF47807">
    <property type="entry name" value="5' to 3' exonuclease, C-terminal subdomain"/>
    <property type="match status" value="1"/>
</dbReference>
<evidence type="ECO:0000256" key="21">
    <source>
        <dbReference type="ARBA" id="ARBA00064664"/>
    </source>
</evidence>
<dbReference type="EC" id="3.1.-.-" evidence="22"/>
<dbReference type="GO" id="GO:0017108">
    <property type="term" value="F:5'-flap endonuclease activity"/>
    <property type="evidence" value="ECO:0007669"/>
    <property type="project" value="TreeGrafter"/>
</dbReference>
<evidence type="ECO:0000256" key="15">
    <source>
        <dbReference type="ARBA" id="ARBA00022990"/>
    </source>
</evidence>
<keyword evidence="8 22" id="KW-0227">DNA damage</keyword>
<evidence type="ECO:0000259" key="25">
    <source>
        <dbReference type="SMART" id="SM00485"/>
    </source>
</evidence>
<dbReference type="InterPro" id="IPR008918">
    <property type="entry name" value="HhH2"/>
</dbReference>
<comment type="similarity">
    <text evidence="2 22">Belongs to the XPG/RAD2 endonuclease family. EXO1 subfamily.</text>
</comment>
<keyword evidence="12 22" id="KW-0460">Magnesium</keyword>